<dbReference type="PaxDb" id="3218-PP1S187_20V6.1"/>
<dbReference type="GeneID" id="112273347"/>
<accession>A9T956</accession>
<dbReference type="PANTHER" id="PTHR36410">
    <property type="entry name" value="EXPRESSED PROTEIN"/>
    <property type="match status" value="1"/>
</dbReference>
<dbReference type="Gramene" id="Pp3c20_3460V3.2">
    <property type="protein sequence ID" value="Pp3c20_3460V3.2"/>
    <property type="gene ID" value="Pp3c20_3460"/>
</dbReference>
<feature type="compositionally biased region" description="Basic and acidic residues" evidence="1">
    <location>
        <begin position="110"/>
        <end position="124"/>
    </location>
</feature>
<organism evidence="2">
    <name type="scientific">Physcomitrium patens</name>
    <name type="common">Spreading-leaved earth moss</name>
    <name type="synonym">Physcomitrella patens</name>
    <dbReference type="NCBI Taxonomy" id="3218"/>
    <lineage>
        <taxon>Eukaryota</taxon>
        <taxon>Viridiplantae</taxon>
        <taxon>Streptophyta</taxon>
        <taxon>Embryophyta</taxon>
        <taxon>Bryophyta</taxon>
        <taxon>Bryophytina</taxon>
        <taxon>Bryopsida</taxon>
        <taxon>Funariidae</taxon>
        <taxon>Funariales</taxon>
        <taxon>Funariaceae</taxon>
        <taxon>Physcomitrium</taxon>
    </lineage>
</organism>
<evidence type="ECO:0000313" key="3">
    <source>
        <dbReference type="EnsemblPlants" id="Pp3c20_3460V3.1"/>
    </source>
</evidence>
<feature type="region of interest" description="Disordered" evidence="1">
    <location>
        <begin position="82"/>
        <end position="101"/>
    </location>
</feature>
<feature type="region of interest" description="Disordered" evidence="1">
    <location>
        <begin position="110"/>
        <end position="153"/>
    </location>
</feature>
<dbReference type="AlphaFoldDB" id="A9T956"/>
<dbReference type="EMBL" id="ABEU02000020">
    <property type="protein sequence ID" value="PNR32722.1"/>
    <property type="molecule type" value="Genomic_DNA"/>
</dbReference>
<reference evidence="2 4" key="2">
    <citation type="journal article" date="2018" name="Plant J.">
        <title>The Physcomitrella patens chromosome-scale assembly reveals moss genome structure and evolution.</title>
        <authorList>
            <person name="Lang D."/>
            <person name="Ullrich K.K."/>
            <person name="Murat F."/>
            <person name="Fuchs J."/>
            <person name="Jenkins J."/>
            <person name="Haas F.B."/>
            <person name="Piednoel M."/>
            <person name="Gundlach H."/>
            <person name="Van Bel M."/>
            <person name="Meyberg R."/>
            <person name="Vives C."/>
            <person name="Morata J."/>
            <person name="Symeonidi A."/>
            <person name="Hiss M."/>
            <person name="Muchero W."/>
            <person name="Kamisugi Y."/>
            <person name="Saleh O."/>
            <person name="Blanc G."/>
            <person name="Decker E.L."/>
            <person name="van Gessel N."/>
            <person name="Grimwood J."/>
            <person name="Hayes R.D."/>
            <person name="Graham S.W."/>
            <person name="Gunter L.E."/>
            <person name="McDaniel S.F."/>
            <person name="Hoernstein S.N.W."/>
            <person name="Larsson A."/>
            <person name="Li F.W."/>
            <person name="Perroud P.F."/>
            <person name="Phillips J."/>
            <person name="Ranjan P."/>
            <person name="Rokshar D.S."/>
            <person name="Rothfels C.J."/>
            <person name="Schneider L."/>
            <person name="Shu S."/>
            <person name="Stevenson D.W."/>
            <person name="Thummler F."/>
            <person name="Tillich M."/>
            <person name="Villarreal Aguilar J.C."/>
            <person name="Widiez T."/>
            <person name="Wong G.K."/>
            <person name="Wymore A."/>
            <person name="Zhang Y."/>
            <person name="Zimmer A.D."/>
            <person name="Quatrano R.S."/>
            <person name="Mayer K.F.X."/>
            <person name="Goodstein D."/>
            <person name="Casacuberta J.M."/>
            <person name="Vandepoele K."/>
            <person name="Reski R."/>
            <person name="Cuming A.C."/>
            <person name="Tuskan G.A."/>
            <person name="Maumus F."/>
            <person name="Salse J."/>
            <person name="Schmutz J."/>
            <person name="Rensing S.A."/>
        </authorList>
    </citation>
    <scope>NUCLEOTIDE SEQUENCE [LARGE SCALE GENOMIC DNA]</scope>
    <source>
        <strain evidence="3 4">cv. Gransden 2004</strain>
    </source>
</reference>
<evidence type="ECO:0000313" key="4">
    <source>
        <dbReference type="Proteomes" id="UP000006727"/>
    </source>
</evidence>
<dbReference type="PANTHER" id="PTHR36410:SF1">
    <property type="entry name" value="EXPRESSED PROTEIN"/>
    <property type="match status" value="1"/>
</dbReference>
<dbReference type="EnsemblPlants" id="Pp3c20_3460V3.1">
    <property type="protein sequence ID" value="Pp3c20_3460V3.1"/>
    <property type="gene ID" value="Pp3c20_3460"/>
</dbReference>
<evidence type="ECO:0000313" key="2">
    <source>
        <dbReference type="EMBL" id="PNR32722.1"/>
    </source>
</evidence>
<dbReference type="HOGENOM" id="CLU_1716322_0_0_1"/>
<dbReference type="OrthoDB" id="1702799at2759"/>
<evidence type="ECO:0000256" key="1">
    <source>
        <dbReference type="SAM" id="MobiDB-lite"/>
    </source>
</evidence>
<gene>
    <name evidence="3" type="primary">LOC112273347</name>
    <name evidence="2" type="ORF">PHYPA_024664</name>
</gene>
<dbReference type="Gramene" id="Pp3c20_3460V3.1">
    <property type="protein sequence ID" value="Pp3c20_3460V3.1"/>
    <property type="gene ID" value="Pp3c20_3460"/>
</dbReference>
<dbReference type="Proteomes" id="UP000006727">
    <property type="component" value="Chromosome 20"/>
</dbReference>
<protein>
    <submittedName>
        <fullName evidence="2 3">Uncharacterized protein</fullName>
    </submittedName>
</protein>
<proteinExistence type="predicted"/>
<sequence>MRRASGLWPRFEGVVLGARGVGYGRTPAVGMASQESPGANPAEREAFRDDLAKSYGDAYATRSSEEGYGERYGEAVKGVLSKKGDSTELQRGETAERDQKYESVVDVKYDTSQGEHVEQKEVSRHSGAKLAFEEAETASKRSEEAGNPGGAAT</sequence>
<keyword evidence="4" id="KW-1185">Reference proteome</keyword>
<reference evidence="3" key="3">
    <citation type="submission" date="2020-12" db="UniProtKB">
        <authorList>
            <consortium name="EnsemblPlants"/>
        </authorList>
    </citation>
    <scope>IDENTIFICATION</scope>
</reference>
<name>A9T956_PHYPA</name>
<dbReference type="EnsemblPlants" id="Pp3c20_3460V3.2">
    <property type="protein sequence ID" value="Pp3c20_3460V3.2"/>
    <property type="gene ID" value="Pp3c20_3460"/>
</dbReference>
<reference evidence="2 4" key="1">
    <citation type="journal article" date="2008" name="Science">
        <title>The Physcomitrella genome reveals evolutionary insights into the conquest of land by plants.</title>
        <authorList>
            <person name="Rensing S."/>
            <person name="Lang D."/>
            <person name="Zimmer A."/>
            <person name="Terry A."/>
            <person name="Salamov A."/>
            <person name="Shapiro H."/>
            <person name="Nishiyama T."/>
            <person name="Perroud P.-F."/>
            <person name="Lindquist E."/>
            <person name="Kamisugi Y."/>
            <person name="Tanahashi T."/>
            <person name="Sakakibara K."/>
            <person name="Fujita T."/>
            <person name="Oishi K."/>
            <person name="Shin-I T."/>
            <person name="Kuroki Y."/>
            <person name="Toyoda A."/>
            <person name="Suzuki Y."/>
            <person name="Hashimoto A."/>
            <person name="Yamaguchi K."/>
            <person name="Sugano A."/>
            <person name="Kohara Y."/>
            <person name="Fujiyama A."/>
            <person name="Anterola A."/>
            <person name="Aoki S."/>
            <person name="Ashton N."/>
            <person name="Barbazuk W.B."/>
            <person name="Barker E."/>
            <person name="Bennetzen J."/>
            <person name="Bezanilla M."/>
            <person name="Blankenship R."/>
            <person name="Cho S.H."/>
            <person name="Dutcher S."/>
            <person name="Estelle M."/>
            <person name="Fawcett J.A."/>
            <person name="Gundlach H."/>
            <person name="Hanada K."/>
            <person name="Heyl A."/>
            <person name="Hicks K.A."/>
            <person name="Hugh J."/>
            <person name="Lohr M."/>
            <person name="Mayer K."/>
            <person name="Melkozernov A."/>
            <person name="Murata T."/>
            <person name="Nelson D."/>
            <person name="Pils B."/>
            <person name="Prigge M."/>
            <person name="Reiss B."/>
            <person name="Renner T."/>
            <person name="Rombauts S."/>
            <person name="Rushton P."/>
            <person name="Sanderfoot A."/>
            <person name="Schween G."/>
            <person name="Shiu S.-H."/>
            <person name="Stueber K."/>
            <person name="Theodoulou F.L."/>
            <person name="Tu H."/>
            <person name="Van de Peer Y."/>
            <person name="Verrier P.J."/>
            <person name="Waters E."/>
            <person name="Wood A."/>
            <person name="Yang L."/>
            <person name="Cove D."/>
            <person name="Cuming A."/>
            <person name="Hasebe M."/>
            <person name="Lucas S."/>
            <person name="Mishler D.B."/>
            <person name="Reski R."/>
            <person name="Grigoriev I."/>
            <person name="Quatrano R.S."/>
            <person name="Boore J.L."/>
        </authorList>
    </citation>
    <scope>NUCLEOTIDE SEQUENCE [LARGE SCALE GENOMIC DNA]</scope>
    <source>
        <strain evidence="3 4">cv. Gransden 2004</strain>
    </source>
</reference>
<dbReference type="RefSeq" id="XP_024357774.1">
    <property type="nucleotide sequence ID" value="XM_024502006.2"/>
</dbReference>